<feature type="region of interest" description="Disordered" evidence="17">
    <location>
        <begin position="1"/>
        <end position="44"/>
    </location>
</feature>
<evidence type="ECO:0000259" key="19">
    <source>
        <dbReference type="PROSITE" id="PS50994"/>
    </source>
</evidence>
<keyword evidence="13" id="KW-0239">DNA-directed DNA polymerase</keyword>
<dbReference type="InterPro" id="IPR025724">
    <property type="entry name" value="GAG-pre-integrase_dom"/>
</dbReference>
<evidence type="ECO:0000256" key="15">
    <source>
        <dbReference type="ARBA" id="ARBA00023172"/>
    </source>
</evidence>
<dbReference type="InterPro" id="IPR036397">
    <property type="entry name" value="RNaseH_sf"/>
</dbReference>
<dbReference type="PANTHER" id="PTHR42648">
    <property type="entry name" value="TRANSPOSASE, PUTATIVE-RELATED"/>
    <property type="match status" value="1"/>
</dbReference>
<evidence type="ECO:0000313" key="21">
    <source>
        <dbReference type="Proteomes" id="UP001146120"/>
    </source>
</evidence>
<evidence type="ECO:0000256" key="11">
    <source>
        <dbReference type="ARBA" id="ARBA00022908"/>
    </source>
</evidence>
<dbReference type="InterPro" id="IPR036875">
    <property type="entry name" value="Znf_CCHC_sf"/>
</dbReference>
<keyword evidence="2" id="KW-1188">Viral release from host cell</keyword>
<dbReference type="GO" id="GO:0003887">
    <property type="term" value="F:DNA-directed DNA polymerase activity"/>
    <property type="evidence" value="ECO:0007669"/>
    <property type="project" value="UniProtKB-KW"/>
</dbReference>
<feature type="domain" description="Integrase catalytic" evidence="19">
    <location>
        <begin position="276"/>
        <end position="383"/>
    </location>
</feature>
<dbReference type="EMBL" id="DAKRPA010000012">
    <property type="protein sequence ID" value="DBA04042.1"/>
    <property type="molecule type" value="Genomic_DNA"/>
</dbReference>
<dbReference type="Pfam" id="PF00665">
    <property type="entry name" value="rve"/>
    <property type="match status" value="1"/>
</dbReference>
<evidence type="ECO:0000256" key="8">
    <source>
        <dbReference type="ARBA" id="ARBA00022801"/>
    </source>
</evidence>
<evidence type="ECO:0000256" key="12">
    <source>
        <dbReference type="ARBA" id="ARBA00022918"/>
    </source>
</evidence>
<organism evidence="20 21">
    <name type="scientific">Lagenidium giganteum</name>
    <dbReference type="NCBI Taxonomy" id="4803"/>
    <lineage>
        <taxon>Eukaryota</taxon>
        <taxon>Sar</taxon>
        <taxon>Stramenopiles</taxon>
        <taxon>Oomycota</taxon>
        <taxon>Peronosporomycetes</taxon>
        <taxon>Pythiales</taxon>
        <taxon>Pythiaceae</taxon>
    </lineage>
</organism>
<evidence type="ECO:0000256" key="4">
    <source>
        <dbReference type="ARBA" id="ARBA00022722"/>
    </source>
</evidence>
<dbReference type="InterPro" id="IPR001878">
    <property type="entry name" value="Znf_CCHC"/>
</dbReference>
<evidence type="ECO:0000256" key="2">
    <source>
        <dbReference type="ARBA" id="ARBA00022612"/>
    </source>
</evidence>
<dbReference type="SMART" id="SM00343">
    <property type="entry name" value="ZnF_C2HC"/>
    <property type="match status" value="1"/>
</dbReference>
<keyword evidence="5" id="KW-0479">Metal-binding</keyword>
<dbReference type="Pfam" id="PF13976">
    <property type="entry name" value="gag_pre-integrs"/>
    <property type="match status" value="1"/>
</dbReference>
<evidence type="ECO:0000256" key="5">
    <source>
        <dbReference type="ARBA" id="ARBA00022723"/>
    </source>
</evidence>
<dbReference type="GO" id="GO:0006508">
    <property type="term" value="P:proteolysis"/>
    <property type="evidence" value="ECO:0007669"/>
    <property type="project" value="UniProtKB-KW"/>
</dbReference>
<evidence type="ECO:0000256" key="9">
    <source>
        <dbReference type="ARBA" id="ARBA00022840"/>
    </source>
</evidence>
<evidence type="ECO:0000256" key="13">
    <source>
        <dbReference type="ARBA" id="ARBA00022932"/>
    </source>
</evidence>
<sequence length="470" mass="51834">MLRQEHETLKKREQQENAFQAAARKRKGSTRQGNSGQGGAPAKNSEVFRGRCFLCKKTGHRRRDCPNRKKNPQDEEHVFAVNDSGRSGVAWVLDSGASVHMTFDREDFIEYRTLVDILDVTVANGQRLRAAGAGLVRLVPAQGKPVTLTEVLHVPRLDRKLMSIPATSKGASCVFEPTKCIVYSGNEQVLAAEKYGKMYLWRGVTDVAMAAYESVSDKALWHARLGHIGDHRLSEVCRRDVGVPSFSQSSDEGVCEGCACGKLSVCPFGRQSGSEVKSSGVLELIHSDVMGPMNPVSKSGAKVSVAFIDDYSRYVHVYSMKSKGEVLIKFKEYKNLVENQTGRRIQTLRTDNGGEYTSRQFSQFLASCGIKHQKSAPYSPTTEWPRRAHESYNHGNGTLNGLSHASRQNLVGGGSDDSHVPCESASKLGSTECNTTRGVHEHPQTVFGLSSCLWISWVRTRRQVKAEQVG</sequence>
<comment type="function">
    <text evidence="1">The aspartyl protease (PR) mediates the proteolytic cleavages of the Gag and Gag-Pol polyproteins after assembly of the VLP.</text>
</comment>
<feature type="compositionally biased region" description="Basic and acidic residues" evidence="17">
    <location>
        <begin position="1"/>
        <end position="15"/>
    </location>
</feature>
<evidence type="ECO:0000256" key="10">
    <source>
        <dbReference type="ARBA" id="ARBA00022842"/>
    </source>
</evidence>
<keyword evidence="13" id="KW-0808">Transferase</keyword>
<comment type="caution">
    <text evidence="20">The sequence shown here is derived from an EMBL/GenBank/DDBJ whole genome shotgun (WGS) entry which is preliminary data.</text>
</comment>
<evidence type="ECO:0000313" key="20">
    <source>
        <dbReference type="EMBL" id="DBA04042.1"/>
    </source>
</evidence>
<keyword evidence="3" id="KW-0645">Protease</keyword>
<dbReference type="InterPro" id="IPR001584">
    <property type="entry name" value="Integrase_cat-core"/>
</dbReference>
<evidence type="ECO:0000256" key="6">
    <source>
        <dbReference type="ARBA" id="ARBA00022741"/>
    </source>
</evidence>
<keyword evidence="7" id="KW-0255">Endonuclease</keyword>
<dbReference type="Proteomes" id="UP001146120">
    <property type="component" value="Unassembled WGS sequence"/>
</dbReference>
<dbReference type="GO" id="GO:0008233">
    <property type="term" value="F:peptidase activity"/>
    <property type="evidence" value="ECO:0007669"/>
    <property type="project" value="UniProtKB-KW"/>
</dbReference>
<dbReference type="Pfam" id="PF00098">
    <property type="entry name" value="zf-CCHC"/>
    <property type="match status" value="1"/>
</dbReference>
<dbReference type="InterPro" id="IPR012337">
    <property type="entry name" value="RNaseH-like_sf"/>
</dbReference>
<dbReference type="GO" id="GO:0006310">
    <property type="term" value="P:DNA recombination"/>
    <property type="evidence" value="ECO:0007669"/>
    <property type="project" value="UniProtKB-KW"/>
</dbReference>
<protein>
    <recommendedName>
        <fullName evidence="22">Polyprotein</fullName>
    </recommendedName>
</protein>
<gene>
    <name evidence="20" type="ORF">N0F65_009389</name>
</gene>
<keyword evidence="6" id="KW-0547">Nucleotide-binding</keyword>
<dbReference type="GO" id="GO:0003964">
    <property type="term" value="F:RNA-directed DNA polymerase activity"/>
    <property type="evidence" value="ECO:0007669"/>
    <property type="project" value="UniProtKB-KW"/>
</dbReference>
<accession>A0AAV2ZBC3</accession>
<dbReference type="SUPFAM" id="SSF53098">
    <property type="entry name" value="Ribonuclease H-like"/>
    <property type="match status" value="1"/>
</dbReference>
<feature type="domain" description="CCHC-type" evidence="18">
    <location>
        <begin position="51"/>
        <end position="67"/>
    </location>
</feature>
<dbReference type="GO" id="GO:0015074">
    <property type="term" value="P:DNA integration"/>
    <property type="evidence" value="ECO:0007669"/>
    <property type="project" value="UniProtKB-KW"/>
</dbReference>
<dbReference type="GO" id="GO:0005524">
    <property type="term" value="F:ATP binding"/>
    <property type="evidence" value="ECO:0007669"/>
    <property type="project" value="UniProtKB-KW"/>
</dbReference>
<evidence type="ECO:0000256" key="3">
    <source>
        <dbReference type="ARBA" id="ARBA00022670"/>
    </source>
</evidence>
<dbReference type="AlphaFoldDB" id="A0AAV2ZBC3"/>
<keyword evidence="11" id="KW-0229">DNA integration</keyword>
<keyword evidence="10" id="KW-0460">Magnesium</keyword>
<dbReference type="Gene3D" id="3.30.420.10">
    <property type="entry name" value="Ribonuclease H-like superfamily/Ribonuclease H"/>
    <property type="match status" value="1"/>
</dbReference>
<dbReference type="GO" id="GO:0003676">
    <property type="term" value="F:nucleic acid binding"/>
    <property type="evidence" value="ECO:0007669"/>
    <property type="project" value="InterPro"/>
</dbReference>
<dbReference type="GO" id="GO:0004519">
    <property type="term" value="F:endonuclease activity"/>
    <property type="evidence" value="ECO:0007669"/>
    <property type="project" value="UniProtKB-KW"/>
</dbReference>
<keyword evidence="4" id="KW-0540">Nuclease</keyword>
<reference evidence="20" key="1">
    <citation type="submission" date="2022-11" db="EMBL/GenBank/DDBJ databases">
        <authorList>
            <person name="Morgan W.R."/>
            <person name="Tartar A."/>
        </authorList>
    </citation>
    <scope>NUCLEOTIDE SEQUENCE</scope>
    <source>
        <strain evidence="20">ARSEF 373</strain>
    </source>
</reference>
<keyword evidence="9" id="KW-0067">ATP-binding</keyword>
<dbReference type="PANTHER" id="PTHR42648:SF11">
    <property type="entry name" value="TRANSPOSON TY4-P GAG-POL POLYPROTEIN"/>
    <property type="match status" value="1"/>
</dbReference>
<keyword evidence="15" id="KW-0233">DNA recombination</keyword>
<evidence type="ECO:0008006" key="22">
    <source>
        <dbReference type="Google" id="ProtNLM"/>
    </source>
</evidence>
<name>A0AAV2ZBC3_9STRA</name>
<evidence type="ECO:0000256" key="1">
    <source>
        <dbReference type="ARBA" id="ARBA00002180"/>
    </source>
</evidence>
<dbReference type="PROSITE" id="PS50158">
    <property type="entry name" value="ZF_CCHC"/>
    <property type="match status" value="1"/>
</dbReference>
<evidence type="ECO:0000256" key="17">
    <source>
        <dbReference type="SAM" id="MobiDB-lite"/>
    </source>
</evidence>
<proteinExistence type="predicted"/>
<keyword evidence="12" id="KW-0695">RNA-directed DNA polymerase</keyword>
<dbReference type="Pfam" id="PF22936">
    <property type="entry name" value="Pol_BBD"/>
    <property type="match status" value="1"/>
</dbReference>
<feature type="region of interest" description="Disordered" evidence="17">
    <location>
        <begin position="402"/>
        <end position="438"/>
    </location>
</feature>
<dbReference type="SUPFAM" id="SSF57756">
    <property type="entry name" value="Retrovirus zinc finger-like domains"/>
    <property type="match status" value="1"/>
</dbReference>
<evidence type="ECO:0000256" key="7">
    <source>
        <dbReference type="ARBA" id="ARBA00022759"/>
    </source>
</evidence>
<evidence type="ECO:0000256" key="14">
    <source>
        <dbReference type="ARBA" id="ARBA00023113"/>
    </source>
</evidence>
<dbReference type="InterPro" id="IPR054722">
    <property type="entry name" value="PolX-like_BBD"/>
</dbReference>
<keyword evidence="21" id="KW-1185">Reference proteome</keyword>
<keyword evidence="16" id="KW-0863">Zinc-finger</keyword>
<keyword evidence="14" id="KW-0917">Virion maturation</keyword>
<evidence type="ECO:0000256" key="16">
    <source>
        <dbReference type="PROSITE-ProRule" id="PRU00047"/>
    </source>
</evidence>
<evidence type="ECO:0000259" key="18">
    <source>
        <dbReference type="PROSITE" id="PS50158"/>
    </source>
</evidence>
<keyword evidence="13" id="KW-0548">Nucleotidyltransferase</keyword>
<reference evidence="20" key="2">
    <citation type="journal article" date="2023" name="Microbiol Resour">
        <title>Decontamination and Annotation of the Draft Genome Sequence of the Oomycete Lagenidium giganteum ARSEF 373.</title>
        <authorList>
            <person name="Morgan W.R."/>
            <person name="Tartar A."/>
        </authorList>
    </citation>
    <scope>NUCLEOTIDE SEQUENCE</scope>
    <source>
        <strain evidence="20">ARSEF 373</strain>
    </source>
</reference>
<dbReference type="PROSITE" id="PS50994">
    <property type="entry name" value="INTEGRASE"/>
    <property type="match status" value="1"/>
</dbReference>
<dbReference type="Gene3D" id="4.10.60.10">
    <property type="entry name" value="Zinc finger, CCHC-type"/>
    <property type="match status" value="1"/>
</dbReference>
<feature type="compositionally biased region" description="Polar residues" evidence="17">
    <location>
        <begin position="427"/>
        <end position="437"/>
    </location>
</feature>
<keyword evidence="8" id="KW-0378">Hydrolase</keyword>
<dbReference type="InterPro" id="IPR039537">
    <property type="entry name" value="Retrotran_Ty1/copia-like"/>
</dbReference>
<dbReference type="GO" id="GO:0008270">
    <property type="term" value="F:zinc ion binding"/>
    <property type="evidence" value="ECO:0007669"/>
    <property type="project" value="UniProtKB-KW"/>
</dbReference>
<keyword evidence="16" id="KW-0862">Zinc</keyword>